<dbReference type="AlphaFoldDB" id="A0A5S3YTV5"/>
<evidence type="ECO:0000259" key="1">
    <source>
        <dbReference type="Pfam" id="PF07971"/>
    </source>
</evidence>
<evidence type="ECO:0000313" key="2">
    <source>
        <dbReference type="EMBL" id="TMP80055.1"/>
    </source>
</evidence>
<dbReference type="InterPro" id="IPR050883">
    <property type="entry name" value="PNGase"/>
</dbReference>
<dbReference type="PANTHER" id="PTHR12143:SF39">
    <property type="entry name" value="SECRETED PROTEIN"/>
    <property type="match status" value="1"/>
</dbReference>
<feature type="non-terminal residue" evidence="2">
    <location>
        <position position="1"/>
    </location>
</feature>
<reference evidence="3" key="2">
    <citation type="submission" date="2019-06" db="EMBL/GenBank/DDBJ databases">
        <title>Co-occurence of chitin degradation, pigmentation and bioactivity in marine Pseudoalteromonas.</title>
        <authorList>
            <person name="Sonnenschein E.C."/>
            <person name="Bech P.K."/>
        </authorList>
    </citation>
    <scope>NUCLEOTIDE SEQUENCE [LARGE SCALE GENOMIC DNA]</scope>
    <source>
        <strain evidence="3">S2897</strain>
    </source>
</reference>
<feature type="non-terminal residue" evidence="2">
    <location>
        <position position="107"/>
    </location>
</feature>
<organism evidence="2 3">
    <name type="scientific">Pseudoalteromonas ruthenica</name>
    <dbReference type="NCBI Taxonomy" id="151081"/>
    <lineage>
        <taxon>Bacteria</taxon>
        <taxon>Pseudomonadati</taxon>
        <taxon>Pseudomonadota</taxon>
        <taxon>Gammaproteobacteria</taxon>
        <taxon>Alteromonadales</taxon>
        <taxon>Pseudoalteromonadaceae</taxon>
        <taxon>Pseudoalteromonas</taxon>
    </lineage>
</organism>
<keyword evidence="2" id="KW-0378">Hydrolase</keyword>
<proteinExistence type="predicted"/>
<feature type="domain" description="Glycosyl hydrolase family 92" evidence="1">
    <location>
        <begin position="4"/>
        <end position="101"/>
    </location>
</feature>
<sequence>HEGKGFEHYTLFSLWDTYRALHPLLTYIAPERVSGMIQSMLVHYQQSYEKMLPIWSFHAHETWTMIGYHAVSVIADAYLKGIRGFDTDLAVEAILSTANNPVYDAIP</sequence>
<dbReference type="GO" id="GO:0006516">
    <property type="term" value="P:glycoprotein catabolic process"/>
    <property type="evidence" value="ECO:0007669"/>
    <property type="project" value="TreeGrafter"/>
</dbReference>
<dbReference type="RefSeq" id="WP_138549205.1">
    <property type="nucleotide sequence ID" value="NZ_PNCG01000238.1"/>
</dbReference>
<dbReference type="PANTHER" id="PTHR12143">
    <property type="entry name" value="PEPTIDE N-GLYCANASE PNGASE -RELATED"/>
    <property type="match status" value="1"/>
</dbReference>
<dbReference type="Gene3D" id="1.20.1050.60">
    <property type="entry name" value="alpha-1,2-mannosidase"/>
    <property type="match status" value="1"/>
</dbReference>
<accession>A0A5S3YTV5</accession>
<dbReference type="EMBL" id="PNCG01000238">
    <property type="protein sequence ID" value="TMP80055.1"/>
    <property type="molecule type" value="Genomic_DNA"/>
</dbReference>
<dbReference type="InterPro" id="IPR012939">
    <property type="entry name" value="Glyco_hydro_92"/>
</dbReference>
<dbReference type="GO" id="GO:0005829">
    <property type="term" value="C:cytosol"/>
    <property type="evidence" value="ECO:0007669"/>
    <property type="project" value="TreeGrafter"/>
</dbReference>
<dbReference type="Pfam" id="PF07971">
    <property type="entry name" value="Glyco_hydro_92"/>
    <property type="match status" value="1"/>
</dbReference>
<comment type="caution">
    <text evidence="2">The sequence shown here is derived from an EMBL/GenBank/DDBJ whole genome shotgun (WGS) entry which is preliminary data.</text>
</comment>
<dbReference type="Proteomes" id="UP000305874">
    <property type="component" value="Unassembled WGS sequence"/>
</dbReference>
<dbReference type="FunFam" id="1.20.1050.60:FF:000001">
    <property type="entry name" value="Putative alpha-1,2-mannosidase"/>
    <property type="match status" value="1"/>
</dbReference>
<reference evidence="2 3" key="1">
    <citation type="submission" date="2017-12" db="EMBL/GenBank/DDBJ databases">
        <authorList>
            <person name="Paulsen S."/>
            <person name="Gram L.K."/>
        </authorList>
    </citation>
    <scope>NUCLEOTIDE SEQUENCE [LARGE SCALE GENOMIC DNA]</scope>
    <source>
        <strain evidence="2 3">S2897</strain>
    </source>
</reference>
<dbReference type="GO" id="GO:0000224">
    <property type="term" value="F:peptide-N4-(N-acetyl-beta-glucosaminyl)asparagine amidase activity"/>
    <property type="evidence" value="ECO:0007669"/>
    <property type="project" value="TreeGrafter"/>
</dbReference>
<dbReference type="Gene3D" id="2.70.98.10">
    <property type="match status" value="1"/>
</dbReference>
<dbReference type="GO" id="GO:0030246">
    <property type="term" value="F:carbohydrate binding"/>
    <property type="evidence" value="ECO:0007669"/>
    <property type="project" value="InterPro"/>
</dbReference>
<evidence type="ECO:0000313" key="3">
    <source>
        <dbReference type="Proteomes" id="UP000305874"/>
    </source>
</evidence>
<protein>
    <submittedName>
        <fullName evidence="2">Sugar hydrolase</fullName>
    </submittedName>
</protein>
<name>A0A5S3YTV5_9GAMM</name>
<gene>
    <name evidence="2" type="ORF">CWC05_19860</name>
</gene>
<dbReference type="InterPro" id="IPR014718">
    <property type="entry name" value="GH-type_carb-bd"/>
</dbReference>